<keyword evidence="3" id="KW-1185">Reference proteome</keyword>
<feature type="domain" description="Putative DnaT-like" evidence="1">
    <location>
        <begin position="2"/>
        <end position="124"/>
    </location>
</feature>
<dbReference type="Proteomes" id="UP001228113">
    <property type="component" value="Chromosome"/>
</dbReference>
<organism evidence="2 3">
    <name type="scientific">Mesoterricola sediminis</name>
    <dbReference type="NCBI Taxonomy" id="2927980"/>
    <lineage>
        <taxon>Bacteria</taxon>
        <taxon>Pseudomonadati</taxon>
        <taxon>Acidobacteriota</taxon>
        <taxon>Holophagae</taxon>
        <taxon>Holophagales</taxon>
        <taxon>Holophagaceae</taxon>
        <taxon>Mesoterricola</taxon>
    </lineage>
</organism>
<evidence type="ECO:0000313" key="3">
    <source>
        <dbReference type="Proteomes" id="UP001228113"/>
    </source>
</evidence>
<dbReference type="RefSeq" id="WP_316411332.1">
    <property type="nucleotide sequence ID" value="NZ_AP027081.1"/>
</dbReference>
<dbReference type="EMBL" id="AP027081">
    <property type="protein sequence ID" value="BDU76298.1"/>
    <property type="molecule type" value="Genomic_DNA"/>
</dbReference>
<dbReference type="AlphaFoldDB" id="A0AA48KFC0"/>
<dbReference type="KEGG" id="msea:METESE_12560"/>
<accession>A0AA48KFC0</accession>
<reference evidence="2" key="1">
    <citation type="journal article" date="2023" name="Int. J. Syst. Evol. Microbiol.">
        <title>Mesoterricola silvestris gen. nov., sp. nov., Mesoterricola sediminis sp. nov., Geothrix oryzae sp. nov., Geothrix edaphica sp. nov., Geothrix rubra sp. nov., and Geothrix limicola sp. nov., six novel members of Acidobacteriota isolated from soils.</title>
        <authorList>
            <person name="Itoh H."/>
            <person name="Sugisawa Y."/>
            <person name="Mise K."/>
            <person name="Xu Z."/>
            <person name="Kuniyasu M."/>
            <person name="Ushijima N."/>
            <person name="Kawano K."/>
            <person name="Kobayashi E."/>
            <person name="Shiratori Y."/>
            <person name="Masuda Y."/>
            <person name="Senoo K."/>
        </authorList>
    </citation>
    <scope>NUCLEOTIDE SEQUENCE</scope>
    <source>
        <strain evidence="2">W786</strain>
    </source>
</reference>
<dbReference type="InterPro" id="IPR046787">
    <property type="entry name" value="DnaT_2"/>
</dbReference>
<sequence length="174" mass="19110">MTLITTPGDPTANSLASLAEAEAYMGSVIFKDDWTAATEATKEAALRQASRLMGQWAWKGIRVTKAQAMCWPRVDGVPRYNLDNPPSILLCDEDGYYVAADEIPTCVKEACIEYAFRLLSEDREADAGALVPDDLKSGTTTITNLRRRPIPPSALDKVRFWLTTDGISVKLVRG</sequence>
<evidence type="ECO:0000259" key="1">
    <source>
        <dbReference type="Pfam" id="PF20557"/>
    </source>
</evidence>
<dbReference type="Pfam" id="PF20557">
    <property type="entry name" value="DnaT_2"/>
    <property type="match status" value="1"/>
</dbReference>
<protein>
    <recommendedName>
        <fullName evidence="1">Putative DnaT-like domain-containing protein</fullName>
    </recommendedName>
</protein>
<name>A0AA48KFC0_9BACT</name>
<proteinExistence type="predicted"/>
<gene>
    <name evidence="2" type="ORF">METESE_12560</name>
</gene>
<evidence type="ECO:0000313" key="2">
    <source>
        <dbReference type="EMBL" id="BDU76298.1"/>
    </source>
</evidence>